<sequence>MNKVISNAIELCGGRDKLATACGVSVMTVGNWVRGFGIKAKHIKPISDATNGKISVDEILQSLSED</sequence>
<proteinExistence type="predicted"/>
<dbReference type="AlphaFoldDB" id="A0A378N1E8"/>
<dbReference type="Proteomes" id="UP000254031">
    <property type="component" value="Unassembled WGS sequence"/>
</dbReference>
<reference evidence="3 4" key="1">
    <citation type="submission" date="2018-06" db="EMBL/GenBank/DDBJ databases">
        <authorList>
            <consortium name="Pathogen Informatics"/>
            <person name="Doyle S."/>
        </authorList>
    </citation>
    <scope>NUCLEOTIDE SEQUENCE [LARGE SCALE GENOMIC DNA]</scope>
    <source>
        <strain evidence="1 4">NCTC10638</strain>
        <strain evidence="2 3">NCTC9380</strain>
    </source>
</reference>
<dbReference type="RefSeq" id="WP_075271704.1">
    <property type="nucleotide sequence ID" value="NZ_CP097337.1"/>
</dbReference>
<gene>
    <name evidence="1" type="ORF">NCTC10638_00918</name>
    <name evidence="2" type="ORF">NCTC9380_02679</name>
</gene>
<dbReference type="InterPro" id="IPR031856">
    <property type="entry name" value="YdaS_toxin-like"/>
</dbReference>
<evidence type="ECO:0000313" key="1">
    <source>
        <dbReference type="EMBL" id="STY59738.1"/>
    </source>
</evidence>
<evidence type="ECO:0000313" key="2">
    <source>
        <dbReference type="EMBL" id="STY67326.1"/>
    </source>
</evidence>
<dbReference type="InterPro" id="IPR010982">
    <property type="entry name" value="Lambda_DNA-bd_dom_sf"/>
</dbReference>
<dbReference type="Pfam" id="PF15943">
    <property type="entry name" value="YdaS_toxin"/>
    <property type="match status" value="1"/>
</dbReference>
<dbReference type="EMBL" id="UGPN01000002">
    <property type="protein sequence ID" value="STY59738.1"/>
    <property type="molecule type" value="Genomic_DNA"/>
</dbReference>
<dbReference type="SUPFAM" id="SSF47413">
    <property type="entry name" value="lambda repressor-like DNA-binding domains"/>
    <property type="match status" value="1"/>
</dbReference>
<organism evidence="1 4">
    <name type="scientific">Mannheimia haemolytica</name>
    <name type="common">Pasteurella haemolytica</name>
    <dbReference type="NCBI Taxonomy" id="75985"/>
    <lineage>
        <taxon>Bacteria</taxon>
        <taxon>Pseudomonadati</taxon>
        <taxon>Pseudomonadota</taxon>
        <taxon>Gammaproteobacteria</taxon>
        <taxon>Pasteurellales</taxon>
        <taxon>Pasteurellaceae</taxon>
        <taxon>Mannheimia</taxon>
    </lineage>
</organism>
<name>A0A378N1E8_MANHA</name>
<dbReference type="GO" id="GO:0003677">
    <property type="term" value="F:DNA binding"/>
    <property type="evidence" value="ECO:0007669"/>
    <property type="project" value="InterPro"/>
</dbReference>
<evidence type="ECO:0000313" key="3">
    <source>
        <dbReference type="Proteomes" id="UP000254031"/>
    </source>
</evidence>
<accession>A0A378N1E8</accession>
<dbReference type="Gene3D" id="1.10.260.40">
    <property type="entry name" value="lambda repressor-like DNA-binding domains"/>
    <property type="match status" value="1"/>
</dbReference>
<evidence type="ECO:0000313" key="4">
    <source>
        <dbReference type="Proteomes" id="UP000254802"/>
    </source>
</evidence>
<dbReference type="Proteomes" id="UP000254802">
    <property type="component" value="Unassembled WGS sequence"/>
</dbReference>
<dbReference type="EMBL" id="UGPL01000006">
    <property type="protein sequence ID" value="STY67326.1"/>
    <property type="molecule type" value="Genomic_DNA"/>
</dbReference>
<protein>
    <submittedName>
        <fullName evidence="1">Uncharacterized protein conserved in bacteria, prophage-related</fullName>
    </submittedName>
</protein>